<accession>A0A915ISL7</accession>
<organism evidence="1 2">
    <name type="scientific">Romanomermis culicivorax</name>
    <name type="common">Nematode worm</name>
    <dbReference type="NCBI Taxonomy" id="13658"/>
    <lineage>
        <taxon>Eukaryota</taxon>
        <taxon>Metazoa</taxon>
        <taxon>Ecdysozoa</taxon>
        <taxon>Nematoda</taxon>
        <taxon>Enoplea</taxon>
        <taxon>Dorylaimia</taxon>
        <taxon>Mermithida</taxon>
        <taxon>Mermithoidea</taxon>
        <taxon>Mermithidae</taxon>
        <taxon>Romanomermis</taxon>
    </lineage>
</organism>
<protein>
    <submittedName>
        <fullName evidence="2">Uncharacterized protein</fullName>
    </submittedName>
</protein>
<proteinExistence type="predicted"/>
<reference evidence="2" key="1">
    <citation type="submission" date="2022-11" db="UniProtKB">
        <authorList>
            <consortium name="WormBaseParasite"/>
        </authorList>
    </citation>
    <scope>IDENTIFICATION</scope>
</reference>
<name>A0A915ISL7_ROMCU</name>
<evidence type="ECO:0000313" key="1">
    <source>
        <dbReference type="Proteomes" id="UP000887565"/>
    </source>
</evidence>
<dbReference type="AlphaFoldDB" id="A0A915ISL7"/>
<dbReference type="Proteomes" id="UP000887565">
    <property type="component" value="Unplaced"/>
</dbReference>
<keyword evidence="1" id="KW-1185">Reference proteome</keyword>
<dbReference type="WBParaSite" id="nRc.2.0.1.t16811-RA">
    <property type="protein sequence ID" value="nRc.2.0.1.t16811-RA"/>
    <property type="gene ID" value="nRc.2.0.1.g16811"/>
</dbReference>
<sequence length="81" mass="9345">MIVGVFHPAPLEEANYIRFCDCVGLTMHVVDILNDLNEDEAESQVQIRHFQDRSNPMEAYSNEKFWARYKLSKGSARGLNE</sequence>
<evidence type="ECO:0000313" key="2">
    <source>
        <dbReference type="WBParaSite" id="nRc.2.0.1.t16811-RA"/>
    </source>
</evidence>